<reference evidence="5" key="1">
    <citation type="submission" date="2021-06" db="EMBL/GenBank/DDBJ databases">
        <authorList>
            <person name="Kallberg Y."/>
            <person name="Tangrot J."/>
            <person name="Rosling A."/>
        </authorList>
    </citation>
    <scope>NUCLEOTIDE SEQUENCE</scope>
    <source>
        <strain evidence="5">IN212</strain>
    </source>
</reference>
<dbReference type="EMBL" id="CAJVPZ010030975">
    <property type="protein sequence ID" value="CAG8738119.1"/>
    <property type="molecule type" value="Genomic_DNA"/>
</dbReference>
<feature type="region of interest" description="Disordered" evidence="4">
    <location>
        <begin position="147"/>
        <end position="173"/>
    </location>
</feature>
<accession>A0A9N9IK63</accession>
<dbReference type="InterPro" id="IPR011990">
    <property type="entry name" value="TPR-like_helical_dom_sf"/>
</dbReference>
<protein>
    <submittedName>
        <fullName evidence="5">5700_t:CDS:1</fullName>
    </submittedName>
</protein>
<keyword evidence="3" id="KW-0175">Coiled coil</keyword>
<dbReference type="PANTHER" id="PTHR15081:SF1">
    <property type="entry name" value="NUCLEAR AUTOANTIGENIC SPERM PROTEIN"/>
    <property type="match status" value="1"/>
</dbReference>
<proteinExistence type="predicted"/>
<keyword evidence="1" id="KW-0677">Repeat</keyword>
<feature type="coiled-coil region" evidence="3">
    <location>
        <begin position="271"/>
        <end position="298"/>
    </location>
</feature>
<sequence length="434" mass="48412">KMSGSSTRPAENAEPPVQESSPAIHAADLTTIQVLTEEATKDFLLQDYESAVSKFSDASEIIGQCYGVDSEEYAEALYKYGNALLENSRTQNTVLGHQAIPQTSATDIPTGTKEIIFFTYLLIIFINLNILFEDDLQANTSRFYFEGDDESDSSQPENGGHVDSQAEEASASELLEEQGDDLSLAWEILEYSRDIFSHIKTESAKKSLGEVYIKLGDVSLENAAIDYREGAKLKAETLPEGDRQIAEAYPLIIHIYSKIQIIYFYHENEAIVHVQKAIEVLNKRKEILQARLNDYQETSGKGKKIATDDDDTVLIDKEIKDIDEFLVEMESKAAKLSQEQTIQKSSDIALEEYVKLLSSCEPSSSSIETSSTTPVNDLTSLIKRKTTNNSNATDTPKNNTTETPIQEEEKKRRAEIKADTDEYGGENELNPNKK</sequence>
<feature type="non-terminal residue" evidence="5">
    <location>
        <position position="434"/>
    </location>
</feature>
<dbReference type="GO" id="GO:0034080">
    <property type="term" value="P:CENP-A containing chromatin assembly"/>
    <property type="evidence" value="ECO:0007669"/>
    <property type="project" value="TreeGrafter"/>
</dbReference>
<dbReference type="InterPro" id="IPR051730">
    <property type="entry name" value="NASP-like"/>
</dbReference>
<evidence type="ECO:0000256" key="1">
    <source>
        <dbReference type="ARBA" id="ARBA00022737"/>
    </source>
</evidence>
<evidence type="ECO:0000313" key="6">
    <source>
        <dbReference type="Proteomes" id="UP000789396"/>
    </source>
</evidence>
<dbReference type="GO" id="GO:0042393">
    <property type="term" value="F:histone binding"/>
    <property type="evidence" value="ECO:0007669"/>
    <property type="project" value="TreeGrafter"/>
</dbReference>
<gene>
    <name evidence="5" type="ORF">RFULGI_LOCUS12644</name>
</gene>
<dbReference type="Gene3D" id="1.25.40.10">
    <property type="entry name" value="Tetratricopeptide repeat domain"/>
    <property type="match status" value="1"/>
</dbReference>
<feature type="region of interest" description="Disordered" evidence="4">
    <location>
        <begin position="362"/>
        <end position="434"/>
    </location>
</feature>
<feature type="compositionally biased region" description="Low complexity" evidence="4">
    <location>
        <begin position="362"/>
        <end position="374"/>
    </location>
</feature>
<evidence type="ECO:0000256" key="4">
    <source>
        <dbReference type="SAM" id="MobiDB-lite"/>
    </source>
</evidence>
<evidence type="ECO:0000256" key="2">
    <source>
        <dbReference type="ARBA" id="ARBA00022803"/>
    </source>
</evidence>
<organism evidence="5 6">
    <name type="scientific">Racocetra fulgida</name>
    <dbReference type="NCBI Taxonomy" id="60492"/>
    <lineage>
        <taxon>Eukaryota</taxon>
        <taxon>Fungi</taxon>
        <taxon>Fungi incertae sedis</taxon>
        <taxon>Mucoromycota</taxon>
        <taxon>Glomeromycotina</taxon>
        <taxon>Glomeromycetes</taxon>
        <taxon>Diversisporales</taxon>
        <taxon>Gigasporaceae</taxon>
        <taxon>Racocetra</taxon>
    </lineage>
</organism>
<comment type="caution">
    <text evidence="5">The sequence shown here is derived from an EMBL/GenBank/DDBJ whole genome shotgun (WGS) entry which is preliminary data.</text>
</comment>
<dbReference type="PANTHER" id="PTHR15081">
    <property type="entry name" value="NUCLEAR AUTOANTIGENIC SPERM PROTEIN NASP -RELATED"/>
    <property type="match status" value="1"/>
</dbReference>
<name>A0A9N9IK63_9GLOM</name>
<evidence type="ECO:0000313" key="5">
    <source>
        <dbReference type="EMBL" id="CAG8738119.1"/>
    </source>
</evidence>
<dbReference type="OrthoDB" id="5587616at2759"/>
<dbReference type="AlphaFoldDB" id="A0A9N9IK63"/>
<feature type="non-terminal residue" evidence="5">
    <location>
        <position position="1"/>
    </location>
</feature>
<evidence type="ECO:0000256" key="3">
    <source>
        <dbReference type="SAM" id="Coils"/>
    </source>
</evidence>
<dbReference type="GO" id="GO:0005654">
    <property type="term" value="C:nucleoplasm"/>
    <property type="evidence" value="ECO:0007669"/>
    <property type="project" value="TreeGrafter"/>
</dbReference>
<keyword evidence="6" id="KW-1185">Reference proteome</keyword>
<feature type="compositionally biased region" description="Polar residues" evidence="4">
    <location>
        <begin position="387"/>
        <end position="404"/>
    </location>
</feature>
<dbReference type="Proteomes" id="UP000789396">
    <property type="component" value="Unassembled WGS sequence"/>
</dbReference>
<feature type="region of interest" description="Disordered" evidence="4">
    <location>
        <begin position="1"/>
        <end position="23"/>
    </location>
</feature>
<keyword evidence="2" id="KW-0802">TPR repeat</keyword>
<feature type="compositionally biased region" description="Basic and acidic residues" evidence="4">
    <location>
        <begin position="407"/>
        <end position="420"/>
    </location>
</feature>
<dbReference type="GO" id="GO:0006335">
    <property type="term" value="P:DNA replication-dependent chromatin assembly"/>
    <property type="evidence" value="ECO:0007669"/>
    <property type="project" value="TreeGrafter"/>
</dbReference>